<evidence type="ECO:0000313" key="2">
    <source>
        <dbReference type="Proteomes" id="UP000007879"/>
    </source>
</evidence>
<dbReference type="InParanoid" id="A0A1X7V4N3"/>
<dbReference type="AlphaFoldDB" id="A0A1X7V4N3"/>
<reference evidence="2" key="1">
    <citation type="journal article" date="2010" name="Nature">
        <title>The Amphimedon queenslandica genome and the evolution of animal complexity.</title>
        <authorList>
            <person name="Srivastava M."/>
            <person name="Simakov O."/>
            <person name="Chapman J."/>
            <person name="Fahey B."/>
            <person name="Gauthier M.E."/>
            <person name="Mitros T."/>
            <person name="Richards G.S."/>
            <person name="Conaco C."/>
            <person name="Dacre M."/>
            <person name="Hellsten U."/>
            <person name="Larroux C."/>
            <person name="Putnam N.H."/>
            <person name="Stanke M."/>
            <person name="Adamska M."/>
            <person name="Darling A."/>
            <person name="Degnan S.M."/>
            <person name="Oakley T.H."/>
            <person name="Plachetzki D.C."/>
            <person name="Zhai Y."/>
            <person name="Adamski M."/>
            <person name="Calcino A."/>
            <person name="Cummins S.F."/>
            <person name="Goodstein D.M."/>
            <person name="Harris C."/>
            <person name="Jackson D.J."/>
            <person name="Leys S.P."/>
            <person name="Shu S."/>
            <person name="Woodcroft B.J."/>
            <person name="Vervoort M."/>
            <person name="Kosik K.S."/>
            <person name="Manning G."/>
            <person name="Degnan B.M."/>
            <person name="Rokhsar D.S."/>
        </authorList>
    </citation>
    <scope>NUCLEOTIDE SEQUENCE [LARGE SCALE GENOMIC DNA]</scope>
</reference>
<evidence type="ECO:0000313" key="1">
    <source>
        <dbReference type="EnsemblMetazoa" id="Aqu2.1.35215_001"/>
    </source>
</evidence>
<proteinExistence type="predicted"/>
<dbReference type="EnsemblMetazoa" id="Aqu2.1.35215_001">
    <property type="protein sequence ID" value="Aqu2.1.35215_001"/>
    <property type="gene ID" value="Aqu2.1.35215"/>
</dbReference>
<name>A0A1X7V4N3_AMPQE</name>
<dbReference type="KEGG" id="aqu:109581145"/>
<reference evidence="1" key="2">
    <citation type="submission" date="2017-05" db="UniProtKB">
        <authorList>
            <consortium name="EnsemblMetazoa"/>
        </authorList>
    </citation>
    <scope>IDENTIFICATION</scope>
</reference>
<dbReference type="EnsemblMetazoa" id="XM_019994974.1">
    <property type="protein sequence ID" value="XP_019850533.1"/>
    <property type="gene ID" value="LOC109581145"/>
</dbReference>
<protein>
    <submittedName>
        <fullName evidence="1">Uncharacterized protein</fullName>
    </submittedName>
</protein>
<keyword evidence="2" id="KW-1185">Reference proteome</keyword>
<organism evidence="1">
    <name type="scientific">Amphimedon queenslandica</name>
    <name type="common">Sponge</name>
    <dbReference type="NCBI Taxonomy" id="400682"/>
    <lineage>
        <taxon>Eukaryota</taxon>
        <taxon>Metazoa</taxon>
        <taxon>Porifera</taxon>
        <taxon>Demospongiae</taxon>
        <taxon>Heteroscleromorpha</taxon>
        <taxon>Haplosclerida</taxon>
        <taxon>Niphatidae</taxon>
        <taxon>Amphimedon</taxon>
    </lineage>
</organism>
<accession>A0A1X7V4N3</accession>
<gene>
    <name evidence="1" type="primary">109581145</name>
</gene>
<dbReference type="Proteomes" id="UP000007879">
    <property type="component" value="Unassembled WGS sequence"/>
</dbReference>
<sequence length="374" mass="43380">MIKKQAQQIVFEREKKHFNSVTLDIMASAKSSIQKGSDFTSSRKMYEVFFKGHHVMHFPWGKNDEKVTAPNDKTVPFQYEVIRVTRLCHVTHSKEADEIEQDDCFEFKPKKKYGKNTTNRRVSAVICKPTHKAPNEDTEYRVITKDQELLPGYYSWWSIDSSCFPARENDKIEGTNEFSVPYKSIFGNKKISGNITKLLQCYQEAIKLQRRTINLPKIEFRCGGTLRYNRQICKVIIICPELVGELSEYPILYGIGYSPTYNEDSQIQSCGRLRLTIENGVMSSGIRYSWDTYAFAFYFPSEDHVMKCPKSVPSPFFTPDFEVTDIEHDTARCLRGFCPNGSYIPKKRKRNDEDENDYDDNDLGPILKKSLLQF</sequence>